<keyword evidence="1" id="KW-0805">Transcription regulation</keyword>
<dbReference type="Proteomes" id="UP000295181">
    <property type="component" value="Unassembled WGS sequence"/>
</dbReference>
<evidence type="ECO:0000313" key="5">
    <source>
        <dbReference type="EMBL" id="TDG79731.1"/>
    </source>
</evidence>
<sequence length="328" mass="35550">MAVTIKDIAKQAGVSTATVSRVLSGQTAFYSEKTAKKVKKTAKKLGYQKNTAAVELVTRRSKVIAVILSSTKSNFSDQIINGIQQEARRHDLNVIIVFAGENDSQMERKALETVIERSVMGILLVAVNLNPANEDLLLNANIPFLFLSITIENRGLPFITSDDFQIGYQATKYLIDKGHSKIGFAAADLDSVTGQLRLDGYRHALADNGLPLNSGWVLGGDFAYEDGVNAMKQYGRKPEVTAVIASSDLAAIGVMNQARDYGLKIPADLAVMSIDGTKLCGIVRPQLTSVTQEFLEMGVRGMQQIISPPAKAAKSSFTPFKIIPRQSV</sequence>
<dbReference type="CDD" id="cd01392">
    <property type="entry name" value="HTH_LacI"/>
    <property type="match status" value="1"/>
</dbReference>
<dbReference type="SUPFAM" id="SSF47413">
    <property type="entry name" value="lambda repressor-like DNA-binding domains"/>
    <property type="match status" value="1"/>
</dbReference>
<dbReference type="Gene3D" id="1.10.260.40">
    <property type="entry name" value="lambda repressor-like DNA-binding domains"/>
    <property type="match status" value="1"/>
</dbReference>
<dbReference type="SMART" id="SM00354">
    <property type="entry name" value="HTH_LACI"/>
    <property type="match status" value="1"/>
</dbReference>
<organism evidence="5 6">
    <name type="scientific">Lentilactobacillus buchneri DSM 20057</name>
    <dbReference type="NCBI Taxonomy" id="1423728"/>
    <lineage>
        <taxon>Bacteria</taxon>
        <taxon>Bacillati</taxon>
        <taxon>Bacillota</taxon>
        <taxon>Bacilli</taxon>
        <taxon>Lactobacillales</taxon>
        <taxon>Lactobacillaceae</taxon>
        <taxon>Lentilactobacillus</taxon>
    </lineage>
</organism>
<dbReference type="InterPro" id="IPR028082">
    <property type="entry name" value="Peripla_BP_I"/>
</dbReference>
<protein>
    <recommendedName>
        <fullName evidence="4">HTH lacI-type domain-containing protein</fullName>
    </recommendedName>
</protein>
<gene>
    <name evidence="5" type="ORF">C5L32_001070</name>
</gene>
<dbReference type="Pfam" id="PF00356">
    <property type="entry name" value="LacI"/>
    <property type="match status" value="1"/>
</dbReference>
<proteinExistence type="predicted"/>
<dbReference type="SUPFAM" id="SSF53822">
    <property type="entry name" value="Periplasmic binding protein-like I"/>
    <property type="match status" value="1"/>
</dbReference>
<evidence type="ECO:0000256" key="1">
    <source>
        <dbReference type="ARBA" id="ARBA00023015"/>
    </source>
</evidence>
<dbReference type="InterPro" id="IPR010982">
    <property type="entry name" value="Lambda_DNA-bd_dom_sf"/>
</dbReference>
<dbReference type="GeneID" id="72460980"/>
<accession>A0A4R5NRR7</accession>
<dbReference type="InterPro" id="IPR001761">
    <property type="entry name" value="Peripla_BP/Lac1_sug-bd_dom"/>
</dbReference>
<dbReference type="EMBL" id="PUFP01000024">
    <property type="protein sequence ID" value="TDG79731.1"/>
    <property type="molecule type" value="Genomic_DNA"/>
</dbReference>
<keyword evidence="3" id="KW-0804">Transcription</keyword>
<evidence type="ECO:0000256" key="3">
    <source>
        <dbReference type="ARBA" id="ARBA00023163"/>
    </source>
</evidence>
<dbReference type="AlphaFoldDB" id="A0A4R5NRR7"/>
<dbReference type="PROSITE" id="PS00356">
    <property type="entry name" value="HTH_LACI_1"/>
    <property type="match status" value="1"/>
</dbReference>
<dbReference type="PANTHER" id="PTHR30146">
    <property type="entry name" value="LACI-RELATED TRANSCRIPTIONAL REPRESSOR"/>
    <property type="match status" value="1"/>
</dbReference>
<feature type="domain" description="HTH lacI-type" evidence="4">
    <location>
        <begin position="3"/>
        <end position="58"/>
    </location>
</feature>
<dbReference type="PANTHER" id="PTHR30146:SF109">
    <property type="entry name" value="HTH-TYPE TRANSCRIPTIONAL REGULATOR GALS"/>
    <property type="match status" value="1"/>
</dbReference>
<dbReference type="InterPro" id="IPR000843">
    <property type="entry name" value="HTH_LacI"/>
</dbReference>
<dbReference type="RefSeq" id="WP_013726964.1">
    <property type="nucleotide sequence ID" value="NZ_AZDM01000014.1"/>
</dbReference>
<evidence type="ECO:0000313" key="6">
    <source>
        <dbReference type="Proteomes" id="UP000295181"/>
    </source>
</evidence>
<dbReference type="PROSITE" id="PS50932">
    <property type="entry name" value="HTH_LACI_2"/>
    <property type="match status" value="1"/>
</dbReference>
<dbReference type="Pfam" id="PF00532">
    <property type="entry name" value="Peripla_BP_1"/>
    <property type="match status" value="1"/>
</dbReference>
<dbReference type="GO" id="GO:0000976">
    <property type="term" value="F:transcription cis-regulatory region binding"/>
    <property type="evidence" value="ECO:0007669"/>
    <property type="project" value="TreeGrafter"/>
</dbReference>
<evidence type="ECO:0000256" key="2">
    <source>
        <dbReference type="ARBA" id="ARBA00023125"/>
    </source>
</evidence>
<dbReference type="Gene3D" id="3.40.50.2300">
    <property type="match status" value="2"/>
</dbReference>
<keyword evidence="2" id="KW-0238">DNA-binding</keyword>
<evidence type="ECO:0000259" key="4">
    <source>
        <dbReference type="PROSITE" id="PS50932"/>
    </source>
</evidence>
<reference evidence="5 6" key="1">
    <citation type="journal article" date="2019" name="Appl. Microbiol. Biotechnol.">
        <title>Uncovering carbohydrate metabolism through a genotype-phenotype association study of 56 lactic acid bacteria genomes.</title>
        <authorList>
            <person name="Buron-Moles G."/>
            <person name="Chailyan A."/>
            <person name="Dolejs I."/>
            <person name="Forster J."/>
            <person name="Miks M.H."/>
        </authorList>
    </citation>
    <scope>NUCLEOTIDE SEQUENCE [LARGE SCALE GENOMIC DNA]</scope>
    <source>
        <strain evidence="5 6">ATCC 4005</strain>
    </source>
</reference>
<name>A0A4R5NRR7_LENBU</name>
<dbReference type="PRINTS" id="PR00036">
    <property type="entry name" value="HTHLACI"/>
</dbReference>
<comment type="caution">
    <text evidence="5">The sequence shown here is derived from an EMBL/GenBank/DDBJ whole genome shotgun (WGS) entry which is preliminary data.</text>
</comment>
<dbReference type="GO" id="GO:0003700">
    <property type="term" value="F:DNA-binding transcription factor activity"/>
    <property type="evidence" value="ECO:0007669"/>
    <property type="project" value="TreeGrafter"/>
</dbReference>